<proteinExistence type="predicted"/>
<feature type="region of interest" description="Disordered" evidence="1">
    <location>
        <begin position="125"/>
        <end position="148"/>
    </location>
</feature>
<feature type="transmembrane region" description="Helical" evidence="2">
    <location>
        <begin position="106"/>
        <end position="123"/>
    </location>
</feature>
<evidence type="ECO:0000313" key="3">
    <source>
        <dbReference type="EMBL" id="GER24624.1"/>
    </source>
</evidence>
<dbReference type="AlphaFoldDB" id="A0A5A7NVT9"/>
<accession>A0A5A7NVT9</accession>
<evidence type="ECO:0000256" key="2">
    <source>
        <dbReference type="SAM" id="Phobius"/>
    </source>
</evidence>
<name>A0A5A7NVT9_STRAF</name>
<keyword evidence="4" id="KW-1185">Reference proteome</keyword>
<feature type="region of interest" description="Disordered" evidence="1">
    <location>
        <begin position="19"/>
        <end position="55"/>
    </location>
</feature>
<keyword evidence="2" id="KW-0472">Membrane</keyword>
<sequence>MATTSSDYKPRAATSSLEFWRPELCPATPSPDQGDGDLHGESSTTDRGAAGSRFRAHSSFSDQLGLRHHTPRQNARFLQTIRNGLPTSTTNPLLAFAGSPAAPNRFLFALVGLLLLALFFPAGSSSAPAKQRPPPAISLPSPAMKREHDSGEFDVLPEMINEMEKFLENHLTVIERLLLYHAFKDVQARGRSNLPESCSPSAHIAWQSNRVNFLPFQHIFPGLVSSILSAALSRYCKINSWREKGVRSPGEGAAWLEQRTSLRGRERAKGKPVGTRRNLSGAVGEPARERSGGNRRVGEA</sequence>
<dbReference type="EMBL" id="BKCP01000001">
    <property type="protein sequence ID" value="GER24624.1"/>
    <property type="molecule type" value="Genomic_DNA"/>
</dbReference>
<protein>
    <submittedName>
        <fullName evidence="3">CONSTANS-like 9</fullName>
    </submittedName>
</protein>
<evidence type="ECO:0000313" key="4">
    <source>
        <dbReference type="Proteomes" id="UP000325081"/>
    </source>
</evidence>
<dbReference type="Proteomes" id="UP000325081">
    <property type="component" value="Unassembled WGS sequence"/>
</dbReference>
<organism evidence="3 4">
    <name type="scientific">Striga asiatica</name>
    <name type="common">Asiatic witchweed</name>
    <name type="synonym">Buchnera asiatica</name>
    <dbReference type="NCBI Taxonomy" id="4170"/>
    <lineage>
        <taxon>Eukaryota</taxon>
        <taxon>Viridiplantae</taxon>
        <taxon>Streptophyta</taxon>
        <taxon>Embryophyta</taxon>
        <taxon>Tracheophyta</taxon>
        <taxon>Spermatophyta</taxon>
        <taxon>Magnoliopsida</taxon>
        <taxon>eudicotyledons</taxon>
        <taxon>Gunneridae</taxon>
        <taxon>Pentapetalae</taxon>
        <taxon>asterids</taxon>
        <taxon>lamiids</taxon>
        <taxon>Lamiales</taxon>
        <taxon>Orobanchaceae</taxon>
        <taxon>Buchnereae</taxon>
        <taxon>Striga</taxon>
    </lineage>
</organism>
<reference evidence="4" key="1">
    <citation type="journal article" date="2019" name="Curr. Biol.">
        <title>Genome Sequence of Striga asiatica Provides Insight into the Evolution of Plant Parasitism.</title>
        <authorList>
            <person name="Yoshida S."/>
            <person name="Kim S."/>
            <person name="Wafula E.K."/>
            <person name="Tanskanen J."/>
            <person name="Kim Y.M."/>
            <person name="Honaas L."/>
            <person name="Yang Z."/>
            <person name="Spallek T."/>
            <person name="Conn C.E."/>
            <person name="Ichihashi Y."/>
            <person name="Cheong K."/>
            <person name="Cui S."/>
            <person name="Der J.P."/>
            <person name="Gundlach H."/>
            <person name="Jiao Y."/>
            <person name="Hori C."/>
            <person name="Ishida J.K."/>
            <person name="Kasahara H."/>
            <person name="Kiba T."/>
            <person name="Kim M.S."/>
            <person name="Koo N."/>
            <person name="Laohavisit A."/>
            <person name="Lee Y.H."/>
            <person name="Lumba S."/>
            <person name="McCourt P."/>
            <person name="Mortimer J.C."/>
            <person name="Mutuku J.M."/>
            <person name="Nomura T."/>
            <person name="Sasaki-Sekimoto Y."/>
            <person name="Seto Y."/>
            <person name="Wang Y."/>
            <person name="Wakatake T."/>
            <person name="Sakakibara H."/>
            <person name="Demura T."/>
            <person name="Yamaguchi S."/>
            <person name="Yoneyama K."/>
            <person name="Manabe R.I."/>
            <person name="Nelson D.C."/>
            <person name="Schulman A.H."/>
            <person name="Timko M.P."/>
            <person name="dePamphilis C.W."/>
            <person name="Choi D."/>
            <person name="Shirasu K."/>
        </authorList>
    </citation>
    <scope>NUCLEOTIDE SEQUENCE [LARGE SCALE GENOMIC DNA]</scope>
    <source>
        <strain evidence="4">cv. UVA1</strain>
    </source>
</reference>
<evidence type="ECO:0000256" key="1">
    <source>
        <dbReference type="SAM" id="MobiDB-lite"/>
    </source>
</evidence>
<feature type="region of interest" description="Disordered" evidence="1">
    <location>
        <begin position="258"/>
        <end position="300"/>
    </location>
</feature>
<keyword evidence="2" id="KW-1133">Transmembrane helix</keyword>
<keyword evidence="2" id="KW-0812">Transmembrane</keyword>
<comment type="caution">
    <text evidence="3">The sequence shown here is derived from an EMBL/GenBank/DDBJ whole genome shotgun (WGS) entry which is preliminary data.</text>
</comment>
<feature type="compositionally biased region" description="Basic and acidic residues" evidence="1">
    <location>
        <begin position="286"/>
        <end position="300"/>
    </location>
</feature>
<gene>
    <name evidence="3" type="ORF">STAS_00165</name>
</gene>